<gene>
    <name evidence="1" type="ORF">Vadar_006042</name>
</gene>
<name>A0ACB7YJI5_9ERIC</name>
<accession>A0ACB7YJI5</accession>
<sequence>MGFSSQKRSKFDFLLTNPFSRKPYDQSDNEQSESASLPSPSLVPVPVQFVVGSIKERLPVTKYGYGTQKEGCHECAICLKSMRKGDEVRELCNDCHMFHKECLDSWIDQGQMTCPLCRSNLSPSDQNGEESKCGGDPWRRERMMYLFGEDFVFQ</sequence>
<evidence type="ECO:0000313" key="1">
    <source>
        <dbReference type="EMBL" id="KAH7853731.1"/>
    </source>
</evidence>
<comment type="caution">
    <text evidence="1">The sequence shown here is derived from an EMBL/GenBank/DDBJ whole genome shotgun (WGS) entry which is preliminary data.</text>
</comment>
<dbReference type="Proteomes" id="UP000828048">
    <property type="component" value="Chromosome 11"/>
</dbReference>
<keyword evidence="2" id="KW-1185">Reference proteome</keyword>
<protein>
    <submittedName>
        <fullName evidence="1">Uncharacterized protein</fullName>
    </submittedName>
</protein>
<dbReference type="EMBL" id="CM037161">
    <property type="protein sequence ID" value="KAH7853731.1"/>
    <property type="molecule type" value="Genomic_DNA"/>
</dbReference>
<proteinExistence type="predicted"/>
<reference evidence="1 2" key="1">
    <citation type="journal article" date="2021" name="Hortic Res">
        <title>High-quality reference genome and annotation aids understanding of berry development for evergreen blueberry (Vaccinium darrowii).</title>
        <authorList>
            <person name="Yu J."/>
            <person name="Hulse-Kemp A.M."/>
            <person name="Babiker E."/>
            <person name="Staton M."/>
        </authorList>
    </citation>
    <scope>NUCLEOTIDE SEQUENCE [LARGE SCALE GENOMIC DNA]</scope>
    <source>
        <strain evidence="2">cv. NJ 8807/NJ 8810</strain>
        <tissue evidence="1">Young leaf</tissue>
    </source>
</reference>
<evidence type="ECO:0000313" key="2">
    <source>
        <dbReference type="Proteomes" id="UP000828048"/>
    </source>
</evidence>
<organism evidence="1 2">
    <name type="scientific">Vaccinium darrowii</name>
    <dbReference type="NCBI Taxonomy" id="229202"/>
    <lineage>
        <taxon>Eukaryota</taxon>
        <taxon>Viridiplantae</taxon>
        <taxon>Streptophyta</taxon>
        <taxon>Embryophyta</taxon>
        <taxon>Tracheophyta</taxon>
        <taxon>Spermatophyta</taxon>
        <taxon>Magnoliopsida</taxon>
        <taxon>eudicotyledons</taxon>
        <taxon>Gunneridae</taxon>
        <taxon>Pentapetalae</taxon>
        <taxon>asterids</taxon>
        <taxon>Ericales</taxon>
        <taxon>Ericaceae</taxon>
        <taxon>Vaccinioideae</taxon>
        <taxon>Vaccinieae</taxon>
        <taxon>Vaccinium</taxon>
    </lineage>
</organism>